<dbReference type="NCBIfam" id="TIGR03359">
    <property type="entry name" value="VI_chp_6"/>
    <property type="match status" value="1"/>
</dbReference>
<evidence type="ECO:0000313" key="1">
    <source>
        <dbReference type="EMBL" id="TBO34245.1"/>
    </source>
</evidence>
<proteinExistence type="predicted"/>
<accession>A0A4Q9H533</accession>
<organism evidence="1 2">
    <name type="scientific">Aquabacterium lacunae</name>
    <dbReference type="NCBI Taxonomy" id="2528630"/>
    <lineage>
        <taxon>Bacteria</taxon>
        <taxon>Pseudomonadati</taxon>
        <taxon>Pseudomonadota</taxon>
        <taxon>Betaproteobacteria</taxon>
        <taxon>Burkholderiales</taxon>
        <taxon>Aquabacterium</taxon>
    </lineage>
</organism>
<name>A0A4Q9H533_9BURK</name>
<dbReference type="PANTHER" id="PTHR35370:SF1">
    <property type="entry name" value="TYPE VI SECRETION SYSTEM COMPONENT TSSF1"/>
    <property type="match status" value="1"/>
</dbReference>
<dbReference type="Proteomes" id="UP000292120">
    <property type="component" value="Unassembled WGS sequence"/>
</dbReference>
<sequence length="641" mass="70643">MQALLPHYERELAWMRKSAQQFAQAYPRIASRLQLGHDMAQDPHVERLIESFALLAARVHKRLDDDFPLVTESLLEVLYPHYLRPFPSCSVARFELGPQAAQLTRAVKVPRGTVLNSRPVKGVACKFRSTQPLALWPVQLVKAQYRNAVAAPAGTRLPSAATSVLSLSLQLMSPQARWDMFKGQTLRVYLDGEASLVSALRETLTRQVCAVMAETRPHVPWQGPARRADAGGMPQSALPTLVGFGEDEALLDVDARAHPAYRLLTEYFAFPEKFNFVDLPMPDVGPDTMSGSGGDIGPGGGMLTLHLLVQGVRADSDTSRLLESVQADNLQLGCTPVINLYRTPADPIRITHTSVAYPVLVDGRRPWAHEVHSIDKVYRVRQSPDGEQVDTFEPFFSLRHPQVLQGGEGAEPGARPGRYWWVRRDDSIADTSPGHETELALVDTEFQPALPQTDTLSLQVWATHRDLPTWLTVGAQGGDLFLEGGSLAREIRLLRKPTPTLRFERGQGLLWRLVSHLSLNHLSISQGGLEALQEMLRLYDLPRSTANARQIEGLVGVSHRAATAWLPGKPFATFVRGTEVRLEVEESAFVGSGLGALVAVLDHFFGLYAHLNSFTQLTVLSARSGEVLIQCPPRSGARALL</sequence>
<reference evidence="1 2" key="1">
    <citation type="submission" date="2019-02" db="EMBL/GenBank/DDBJ databases">
        <title>Aquabacterium sp. strain KMB7.</title>
        <authorList>
            <person name="Chen W.-M."/>
        </authorList>
    </citation>
    <scope>NUCLEOTIDE SEQUENCE [LARGE SCALE GENOMIC DNA]</scope>
    <source>
        <strain evidence="1 2">KMB7</strain>
    </source>
</reference>
<evidence type="ECO:0000313" key="2">
    <source>
        <dbReference type="Proteomes" id="UP000292120"/>
    </source>
</evidence>
<protein>
    <submittedName>
        <fullName evidence="1">Type VI secretion system baseplate subunit TssF</fullName>
    </submittedName>
</protein>
<keyword evidence="2" id="KW-1185">Reference proteome</keyword>
<dbReference type="InterPro" id="IPR010272">
    <property type="entry name" value="T6SS_TssF"/>
</dbReference>
<dbReference type="OrthoDB" id="9763676at2"/>
<dbReference type="Pfam" id="PF05947">
    <property type="entry name" value="T6SS_TssF"/>
    <property type="match status" value="1"/>
</dbReference>
<dbReference type="RefSeq" id="WP_130966195.1">
    <property type="nucleotide sequence ID" value="NZ_SIXI01000001.1"/>
</dbReference>
<dbReference type="EMBL" id="SIXI01000001">
    <property type="protein sequence ID" value="TBO34245.1"/>
    <property type="molecule type" value="Genomic_DNA"/>
</dbReference>
<comment type="caution">
    <text evidence="1">The sequence shown here is derived from an EMBL/GenBank/DDBJ whole genome shotgun (WGS) entry which is preliminary data.</text>
</comment>
<dbReference type="PANTHER" id="PTHR35370">
    <property type="entry name" value="CYTOPLASMIC PROTEIN-RELATED-RELATED"/>
    <property type="match status" value="1"/>
</dbReference>
<dbReference type="PIRSF" id="PIRSF028304">
    <property type="entry name" value="UCP028304"/>
    <property type="match status" value="1"/>
</dbReference>
<gene>
    <name evidence="1" type="primary">tssF</name>
    <name evidence="1" type="ORF">EYS42_02100</name>
</gene>
<dbReference type="AlphaFoldDB" id="A0A4Q9H533"/>